<comment type="caution">
    <text evidence="1">The sequence shown here is derived from an EMBL/GenBank/DDBJ whole genome shotgun (WGS) entry which is preliminary data.</text>
</comment>
<reference evidence="1 2" key="1">
    <citation type="submission" date="2024-03" db="EMBL/GenBank/DDBJ databases">
        <title>WGS assembly of Saponaria officinalis var. Norfolk2.</title>
        <authorList>
            <person name="Jenkins J."/>
            <person name="Shu S."/>
            <person name="Grimwood J."/>
            <person name="Barry K."/>
            <person name="Goodstein D."/>
            <person name="Schmutz J."/>
            <person name="Leebens-Mack J."/>
            <person name="Osbourn A."/>
        </authorList>
    </citation>
    <scope>NUCLEOTIDE SEQUENCE [LARGE SCALE GENOMIC DNA]</scope>
    <source>
        <strain evidence="2">cv. Norfolk2</strain>
        <strain evidence="1">JIC</strain>
        <tissue evidence="1">Leaf</tissue>
    </source>
</reference>
<name>A0AAW1H8J4_SAPOF</name>
<proteinExistence type="predicted"/>
<evidence type="ECO:0000313" key="1">
    <source>
        <dbReference type="EMBL" id="KAK9672382.1"/>
    </source>
</evidence>
<dbReference type="EMBL" id="JBDFQZ010000012">
    <property type="protein sequence ID" value="KAK9672382.1"/>
    <property type="molecule type" value="Genomic_DNA"/>
</dbReference>
<accession>A0AAW1H8J4</accession>
<gene>
    <name evidence="1" type="ORF">RND81_12G097200</name>
</gene>
<organism evidence="1 2">
    <name type="scientific">Saponaria officinalis</name>
    <name type="common">Common soapwort</name>
    <name type="synonym">Lychnis saponaria</name>
    <dbReference type="NCBI Taxonomy" id="3572"/>
    <lineage>
        <taxon>Eukaryota</taxon>
        <taxon>Viridiplantae</taxon>
        <taxon>Streptophyta</taxon>
        <taxon>Embryophyta</taxon>
        <taxon>Tracheophyta</taxon>
        <taxon>Spermatophyta</taxon>
        <taxon>Magnoliopsida</taxon>
        <taxon>eudicotyledons</taxon>
        <taxon>Gunneridae</taxon>
        <taxon>Pentapetalae</taxon>
        <taxon>Caryophyllales</taxon>
        <taxon>Caryophyllaceae</taxon>
        <taxon>Caryophylleae</taxon>
        <taxon>Saponaria</taxon>
    </lineage>
</organism>
<keyword evidence="2" id="KW-1185">Reference proteome</keyword>
<dbReference type="AlphaFoldDB" id="A0AAW1H8J4"/>
<dbReference type="EMBL" id="JBDFQZ010000012">
    <property type="protein sequence ID" value="KAK9672384.1"/>
    <property type="molecule type" value="Genomic_DNA"/>
</dbReference>
<dbReference type="Proteomes" id="UP001443914">
    <property type="component" value="Unassembled WGS sequence"/>
</dbReference>
<protein>
    <submittedName>
        <fullName evidence="1">Uncharacterized protein</fullName>
    </submittedName>
</protein>
<sequence length="126" mass="14735">MGEKHIVKEKQNWDDWKVKEIHGYMPTKPVKCLTIFKVCSKGVSSQLAKPVFKIVNEQQQEPNIEVEGRNEQHDGHQQGAMQPMLLEELFRDNWPEDGQQQGAMAELEGISRRLELVRDVERIKRR</sequence>
<evidence type="ECO:0000313" key="2">
    <source>
        <dbReference type="Proteomes" id="UP001443914"/>
    </source>
</evidence>